<dbReference type="EMBL" id="JAACXV010000361">
    <property type="protein sequence ID" value="KAF7279467.1"/>
    <property type="molecule type" value="Genomic_DNA"/>
</dbReference>
<gene>
    <name evidence="1" type="ORF">GWI33_007231</name>
</gene>
<accession>A0A834IDX1</accession>
<organism evidence="1 2">
    <name type="scientific">Rhynchophorus ferrugineus</name>
    <name type="common">Red palm weevil</name>
    <name type="synonym">Curculio ferrugineus</name>
    <dbReference type="NCBI Taxonomy" id="354439"/>
    <lineage>
        <taxon>Eukaryota</taxon>
        <taxon>Metazoa</taxon>
        <taxon>Ecdysozoa</taxon>
        <taxon>Arthropoda</taxon>
        <taxon>Hexapoda</taxon>
        <taxon>Insecta</taxon>
        <taxon>Pterygota</taxon>
        <taxon>Neoptera</taxon>
        <taxon>Endopterygota</taxon>
        <taxon>Coleoptera</taxon>
        <taxon>Polyphaga</taxon>
        <taxon>Cucujiformia</taxon>
        <taxon>Curculionidae</taxon>
        <taxon>Dryophthorinae</taxon>
        <taxon>Rhynchophorus</taxon>
    </lineage>
</organism>
<dbReference type="Proteomes" id="UP000625711">
    <property type="component" value="Unassembled WGS sequence"/>
</dbReference>
<keyword evidence="2" id="KW-1185">Reference proteome</keyword>
<proteinExistence type="predicted"/>
<protein>
    <submittedName>
        <fullName evidence="1">Uncharacterized protein</fullName>
    </submittedName>
</protein>
<evidence type="ECO:0000313" key="1">
    <source>
        <dbReference type="EMBL" id="KAF7279467.1"/>
    </source>
</evidence>
<reference evidence="1" key="1">
    <citation type="submission" date="2020-08" db="EMBL/GenBank/DDBJ databases">
        <title>Genome sequencing and assembly of the red palm weevil Rhynchophorus ferrugineus.</title>
        <authorList>
            <person name="Dias G.B."/>
            <person name="Bergman C.M."/>
            <person name="Manee M."/>
        </authorList>
    </citation>
    <scope>NUCLEOTIDE SEQUENCE</scope>
    <source>
        <strain evidence="1">AA-2017</strain>
        <tissue evidence="1">Whole larva</tissue>
    </source>
</reference>
<sequence length="101" mass="11310">MPAARARKGPIFHRCAIGLTNANANSSRFPGGQNRIVANFSPLSVSVGGCPRYVPLPAVARVTLWELLKIVFYTRCIWQTHRTPFIHYPAKYVTSQIYFSS</sequence>
<name>A0A834IDX1_RHYFE</name>
<dbReference type="AlphaFoldDB" id="A0A834IDX1"/>
<evidence type="ECO:0000313" key="2">
    <source>
        <dbReference type="Proteomes" id="UP000625711"/>
    </source>
</evidence>
<comment type="caution">
    <text evidence="1">The sequence shown here is derived from an EMBL/GenBank/DDBJ whole genome shotgun (WGS) entry which is preliminary data.</text>
</comment>